<dbReference type="Pfam" id="PF14687">
    <property type="entry name" value="DUF4460"/>
    <property type="match status" value="1"/>
</dbReference>
<feature type="domain" description="DUF4461" evidence="2">
    <location>
        <begin position="180"/>
        <end position="488"/>
    </location>
</feature>
<accession>A0A9W3AWG5</accession>
<evidence type="ECO:0000313" key="3">
    <source>
        <dbReference type="Proteomes" id="UP001165740"/>
    </source>
</evidence>
<dbReference type="PANTHER" id="PTHR31596:SF1">
    <property type="entry name" value="T-CELL ACTIVATION INHIBITOR, MITOCHONDRIAL"/>
    <property type="match status" value="1"/>
</dbReference>
<dbReference type="PANTHER" id="PTHR31596">
    <property type="entry name" value="T-CELL ACTIVATION INHIBITOR, MITOCHONDRIAL"/>
    <property type="match status" value="1"/>
</dbReference>
<feature type="domain" description="DUF4460" evidence="1">
    <location>
        <begin position="39"/>
        <end position="133"/>
    </location>
</feature>
<proteinExistence type="predicted"/>
<gene>
    <name evidence="4 5" type="primary">LOC106062165</name>
</gene>
<dbReference type="RefSeq" id="XP_055891561.1">
    <property type="nucleotide sequence ID" value="XM_056035586.1"/>
</dbReference>
<dbReference type="GeneID" id="106062165"/>
<evidence type="ECO:0000259" key="2">
    <source>
        <dbReference type="Pfam" id="PF14688"/>
    </source>
</evidence>
<dbReference type="OMA" id="KLHISHY"/>
<dbReference type="InterPro" id="IPR027989">
    <property type="entry name" value="DUF4461"/>
</dbReference>
<keyword evidence="3" id="KW-1185">Reference proteome</keyword>
<dbReference type="Proteomes" id="UP001165740">
    <property type="component" value="Chromosome 7"/>
</dbReference>
<sequence length="493" mass="56320">MYRSRSSAIQFFRCHKCQQVLVSIVGLNRQCLLPQPVRRFTIQDASTALRPFFFIVHPDLFGQYPTERAVNENSLKVLNEYLATHSSVSKYESKEIIFFIRSQGNIQEMKQIKITLTTTRLHETVKGILVACGLSISHLPSAAVTAGTDRPIEWHPSYYAATGKVNPKASTKNKKPLELSLRGWLQENIDKSRKLEESVRHIQDDIERLQDKLKKDIGIDSIRFDSVWGFHHFRGCLKSFDRLYTTHPKFLQHVLKGQSLIFSNSTGVSRLGEIVLSSEDVPQTWISLLQTVAAYKAVLSRLPVMESKLSSLMNNIQVVRREKQHYHVMAEQYELMLNKILNSLRRCQELVSNTFGKRDLSSLQLAVEGESSPLMLSSSGQFLIPASCPGTLVVDFIFNNSLNAVSILQDIERFLYEEEQSRQKAIEELCLTDLQKDESVTPSQMTSCCSRLADQYWRFGVSLAKSRIRISHYYSVMQDGQICVPWDWLGDDD</sequence>
<name>A0A9W3AWG5_BIOGL</name>
<dbReference type="InterPro" id="IPR028031">
    <property type="entry name" value="DUF4460"/>
</dbReference>
<organism evidence="3 4">
    <name type="scientific">Biomphalaria glabrata</name>
    <name type="common">Bloodfluke planorb</name>
    <name type="synonym">Freshwater snail</name>
    <dbReference type="NCBI Taxonomy" id="6526"/>
    <lineage>
        <taxon>Eukaryota</taxon>
        <taxon>Metazoa</taxon>
        <taxon>Spiralia</taxon>
        <taxon>Lophotrochozoa</taxon>
        <taxon>Mollusca</taxon>
        <taxon>Gastropoda</taxon>
        <taxon>Heterobranchia</taxon>
        <taxon>Euthyneura</taxon>
        <taxon>Panpulmonata</taxon>
        <taxon>Hygrophila</taxon>
        <taxon>Lymnaeoidea</taxon>
        <taxon>Planorbidae</taxon>
        <taxon>Biomphalaria</taxon>
    </lineage>
</organism>
<dbReference type="AlphaFoldDB" id="A0A9W3AWG5"/>
<evidence type="ECO:0000313" key="4">
    <source>
        <dbReference type="RefSeq" id="XP_055891561.1"/>
    </source>
</evidence>
<evidence type="ECO:0000313" key="5">
    <source>
        <dbReference type="RefSeq" id="XP_055891562.1"/>
    </source>
</evidence>
<dbReference type="OrthoDB" id="4238at2759"/>
<dbReference type="RefSeq" id="XP_055891562.1">
    <property type="nucleotide sequence ID" value="XM_056035587.1"/>
</dbReference>
<protein>
    <submittedName>
        <fullName evidence="4 5">T-cell activation inhibitor, mitochondrial-like</fullName>
    </submittedName>
</protein>
<evidence type="ECO:0000259" key="1">
    <source>
        <dbReference type="Pfam" id="PF14687"/>
    </source>
</evidence>
<reference evidence="4 5" key="1">
    <citation type="submission" date="2025-04" db="UniProtKB">
        <authorList>
            <consortium name="RefSeq"/>
        </authorList>
    </citation>
    <scope>IDENTIFICATION</scope>
</reference>
<dbReference type="InterPro" id="IPR027986">
    <property type="entry name" value="TCAIM"/>
</dbReference>
<dbReference type="GO" id="GO:0005739">
    <property type="term" value="C:mitochondrion"/>
    <property type="evidence" value="ECO:0007669"/>
    <property type="project" value="TreeGrafter"/>
</dbReference>
<dbReference type="Pfam" id="PF14688">
    <property type="entry name" value="DUF4461"/>
    <property type="match status" value="1"/>
</dbReference>